<dbReference type="InterPro" id="IPR014284">
    <property type="entry name" value="RNA_pol_sigma-70_dom"/>
</dbReference>
<feature type="domain" description="RNA polymerase sigma factor 70 region 4 type 2" evidence="6">
    <location>
        <begin position="131"/>
        <end position="183"/>
    </location>
</feature>
<dbReference type="NCBIfam" id="TIGR02937">
    <property type="entry name" value="sigma70-ECF"/>
    <property type="match status" value="1"/>
</dbReference>
<dbReference type="InterPro" id="IPR013324">
    <property type="entry name" value="RNA_pol_sigma_r3/r4-like"/>
</dbReference>
<dbReference type="RefSeq" id="WP_344804850.1">
    <property type="nucleotide sequence ID" value="NZ_BAABAB010000016.1"/>
</dbReference>
<comment type="similarity">
    <text evidence="1">Belongs to the sigma-70 factor family. ECF subfamily.</text>
</comment>
<evidence type="ECO:0000259" key="6">
    <source>
        <dbReference type="Pfam" id="PF08281"/>
    </source>
</evidence>
<protein>
    <submittedName>
        <fullName evidence="7">Sigma-70 family RNA polymerase sigma factor</fullName>
    </submittedName>
</protein>
<dbReference type="InterPro" id="IPR036388">
    <property type="entry name" value="WH-like_DNA-bd_sf"/>
</dbReference>
<proteinExistence type="inferred from homology"/>
<gene>
    <name evidence="7" type="ORF">GCM10022236_24570</name>
</gene>
<dbReference type="EMBL" id="BAABAB010000016">
    <property type="protein sequence ID" value="GAA3621371.1"/>
    <property type="molecule type" value="Genomic_DNA"/>
</dbReference>
<dbReference type="Gene3D" id="1.10.1740.10">
    <property type="match status" value="1"/>
</dbReference>
<name>A0ABP6ZZX9_9ACTN</name>
<dbReference type="Gene3D" id="1.10.10.10">
    <property type="entry name" value="Winged helix-like DNA-binding domain superfamily/Winged helix DNA-binding domain"/>
    <property type="match status" value="1"/>
</dbReference>
<dbReference type="SUPFAM" id="SSF88946">
    <property type="entry name" value="Sigma2 domain of RNA polymerase sigma factors"/>
    <property type="match status" value="1"/>
</dbReference>
<keyword evidence="3" id="KW-0731">Sigma factor</keyword>
<reference evidence="8" key="1">
    <citation type="journal article" date="2019" name="Int. J. Syst. Evol. Microbiol.">
        <title>The Global Catalogue of Microorganisms (GCM) 10K type strain sequencing project: providing services to taxonomists for standard genome sequencing and annotation.</title>
        <authorList>
            <consortium name="The Broad Institute Genomics Platform"/>
            <consortium name="The Broad Institute Genome Sequencing Center for Infectious Disease"/>
            <person name="Wu L."/>
            <person name="Ma J."/>
        </authorList>
    </citation>
    <scope>NUCLEOTIDE SEQUENCE [LARGE SCALE GENOMIC DNA]</scope>
    <source>
        <strain evidence="8">JCM 16929</strain>
    </source>
</reference>
<sequence length="199" mass="22430">MSTLDGDRSDAQLWQRLRLADERAFAELFARHRDAVYTYAFRRTASWSVAEDVTQATFTTLWRRARQRRIEELRLESARPVLLAMTRDECSNANRSRRRQLALVDRAGSRESTGGDTDDLGRWVEAEATMREIRTLLARLPRNQRDVVELVAWAELSPAETAAALGVAIGTVKSRLSRARARLLAAGGAALLHDPDRSL</sequence>
<dbReference type="Pfam" id="PF08281">
    <property type="entry name" value="Sigma70_r4_2"/>
    <property type="match status" value="1"/>
</dbReference>
<dbReference type="InterPro" id="IPR007627">
    <property type="entry name" value="RNA_pol_sigma70_r2"/>
</dbReference>
<organism evidence="7 8">
    <name type="scientific">Microlunatus ginsengisoli</name>
    <dbReference type="NCBI Taxonomy" id="363863"/>
    <lineage>
        <taxon>Bacteria</taxon>
        <taxon>Bacillati</taxon>
        <taxon>Actinomycetota</taxon>
        <taxon>Actinomycetes</taxon>
        <taxon>Propionibacteriales</taxon>
        <taxon>Propionibacteriaceae</taxon>
        <taxon>Microlunatus</taxon>
    </lineage>
</organism>
<dbReference type="InterPro" id="IPR013249">
    <property type="entry name" value="RNA_pol_sigma70_r4_t2"/>
</dbReference>
<dbReference type="Proteomes" id="UP001501490">
    <property type="component" value="Unassembled WGS sequence"/>
</dbReference>
<evidence type="ECO:0000259" key="5">
    <source>
        <dbReference type="Pfam" id="PF04542"/>
    </source>
</evidence>
<evidence type="ECO:0000256" key="2">
    <source>
        <dbReference type="ARBA" id="ARBA00023015"/>
    </source>
</evidence>
<keyword evidence="2" id="KW-0805">Transcription regulation</keyword>
<keyword evidence="8" id="KW-1185">Reference proteome</keyword>
<dbReference type="PANTHER" id="PTHR43133">
    <property type="entry name" value="RNA POLYMERASE ECF-TYPE SIGMA FACTO"/>
    <property type="match status" value="1"/>
</dbReference>
<evidence type="ECO:0000256" key="3">
    <source>
        <dbReference type="ARBA" id="ARBA00023082"/>
    </source>
</evidence>
<keyword evidence="4" id="KW-0804">Transcription</keyword>
<feature type="domain" description="RNA polymerase sigma-70 region 2" evidence="5">
    <location>
        <begin position="28"/>
        <end position="69"/>
    </location>
</feature>
<comment type="caution">
    <text evidence="7">The sequence shown here is derived from an EMBL/GenBank/DDBJ whole genome shotgun (WGS) entry which is preliminary data.</text>
</comment>
<dbReference type="PANTHER" id="PTHR43133:SF25">
    <property type="entry name" value="RNA POLYMERASE SIGMA FACTOR RFAY-RELATED"/>
    <property type="match status" value="1"/>
</dbReference>
<evidence type="ECO:0000313" key="7">
    <source>
        <dbReference type="EMBL" id="GAA3621371.1"/>
    </source>
</evidence>
<accession>A0ABP6ZZX9</accession>
<dbReference type="InterPro" id="IPR039425">
    <property type="entry name" value="RNA_pol_sigma-70-like"/>
</dbReference>
<evidence type="ECO:0000256" key="1">
    <source>
        <dbReference type="ARBA" id="ARBA00010641"/>
    </source>
</evidence>
<evidence type="ECO:0000256" key="4">
    <source>
        <dbReference type="ARBA" id="ARBA00023163"/>
    </source>
</evidence>
<evidence type="ECO:0000313" key="8">
    <source>
        <dbReference type="Proteomes" id="UP001501490"/>
    </source>
</evidence>
<dbReference type="Pfam" id="PF04542">
    <property type="entry name" value="Sigma70_r2"/>
    <property type="match status" value="1"/>
</dbReference>
<dbReference type="SUPFAM" id="SSF88659">
    <property type="entry name" value="Sigma3 and sigma4 domains of RNA polymerase sigma factors"/>
    <property type="match status" value="1"/>
</dbReference>
<dbReference type="InterPro" id="IPR013325">
    <property type="entry name" value="RNA_pol_sigma_r2"/>
</dbReference>